<dbReference type="InterPro" id="IPR016035">
    <property type="entry name" value="Acyl_Trfase/lysoPLipase"/>
</dbReference>
<protein>
    <recommendedName>
        <fullName evidence="4">Malonyl CoA-acyl carrier protein transacylase</fullName>
        <ecNumber evidence="4">2.3.1.39</ecNumber>
    </recommendedName>
</protein>
<dbReference type="Gene3D" id="3.40.366.10">
    <property type="entry name" value="Malonyl-Coenzyme A Acyl Carrier Protein, domain 2"/>
    <property type="match status" value="1"/>
</dbReference>
<evidence type="ECO:0000259" key="6">
    <source>
        <dbReference type="SMART" id="SM00827"/>
    </source>
</evidence>
<dbReference type="InterPro" id="IPR014043">
    <property type="entry name" value="Acyl_transferase_dom"/>
</dbReference>
<feature type="active site" evidence="5">
    <location>
        <position position="197"/>
    </location>
</feature>
<keyword evidence="1 4" id="KW-0808">Transferase</keyword>
<dbReference type="Pfam" id="PF00698">
    <property type="entry name" value="Acyl_transf_1"/>
    <property type="match status" value="1"/>
</dbReference>
<dbReference type="GO" id="GO:0006633">
    <property type="term" value="P:fatty acid biosynthetic process"/>
    <property type="evidence" value="ECO:0007669"/>
    <property type="project" value="TreeGrafter"/>
</dbReference>
<organism evidence="7 8">
    <name type="scientific">Candidatus Scybalomonas excrementavium</name>
    <dbReference type="NCBI Taxonomy" id="2840943"/>
    <lineage>
        <taxon>Bacteria</taxon>
        <taxon>Bacillati</taxon>
        <taxon>Bacillota</taxon>
        <taxon>Clostridia</taxon>
        <taxon>Lachnospirales</taxon>
        <taxon>Lachnospiraceae</taxon>
        <taxon>Lachnospiraceae incertae sedis</taxon>
        <taxon>Candidatus Scybalomonas</taxon>
    </lineage>
</organism>
<evidence type="ECO:0000256" key="2">
    <source>
        <dbReference type="ARBA" id="ARBA00023315"/>
    </source>
</evidence>
<dbReference type="GO" id="GO:0004314">
    <property type="term" value="F:[acyl-carrier-protein] S-malonyltransferase activity"/>
    <property type="evidence" value="ECO:0007669"/>
    <property type="project" value="UniProtKB-EC"/>
</dbReference>
<evidence type="ECO:0000313" key="8">
    <source>
        <dbReference type="Proteomes" id="UP000823618"/>
    </source>
</evidence>
<accession>A0A9D9I182</accession>
<dbReference type="PIRSF" id="PIRSF000446">
    <property type="entry name" value="Mct"/>
    <property type="match status" value="1"/>
</dbReference>
<dbReference type="SUPFAM" id="SSF52151">
    <property type="entry name" value="FabD/lysophospholipase-like"/>
    <property type="match status" value="1"/>
</dbReference>
<evidence type="ECO:0000256" key="4">
    <source>
        <dbReference type="PIRNR" id="PIRNR000446"/>
    </source>
</evidence>
<comment type="similarity">
    <text evidence="4">Belongs to the fabD family.</text>
</comment>
<dbReference type="NCBIfam" id="TIGR00128">
    <property type="entry name" value="fabD"/>
    <property type="match status" value="1"/>
</dbReference>
<keyword evidence="2 4" id="KW-0012">Acyltransferase</keyword>
<dbReference type="PANTHER" id="PTHR42681:SF1">
    <property type="entry name" value="MALONYL-COA-ACYL CARRIER PROTEIN TRANSACYLASE, MITOCHONDRIAL"/>
    <property type="match status" value="1"/>
</dbReference>
<feature type="active site" evidence="5">
    <location>
        <position position="90"/>
    </location>
</feature>
<evidence type="ECO:0000256" key="5">
    <source>
        <dbReference type="PIRSR" id="PIRSR000446-1"/>
    </source>
</evidence>
<evidence type="ECO:0000256" key="1">
    <source>
        <dbReference type="ARBA" id="ARBA00022679"/>
    </source>
</evidence>
<evidence type="ECO:0000313" key="7">
    <source>
        <dbReference type="EMBL" id="MBO8463692.1"/>
    </source>
</evidence>
<dbReference type="SMART" id="SM00827">
    <property type="entry name" value="PKS_AT"/>
    <property type="match status" value="1"/>
</dbReference>
<name>A0A9D9I182_9FIRM</name>
<dbReference type="GO" id="GO:0005829">
    <property type="term" value="C:cytosol"/>
    <property type="evidence" value="ECO:0007669"/>
    <property type="project" value="TreeGrafter"/>
</dbReference>
<dbReference type="FunFam" id="3.30.70.250:FF:000001">
    <property type="entry name" value="Malonyl CoA-acyl carrier protein transacylase"/>
    <property type="match status" value="1"/>
</dbReference>
<sequence>MSKVAFMFPGQGSQYVGMGQDFYEQFEESKEVFESATKLLGFSMEELCFEENEQIHITEYTQAAMLTASTAILRKVESMGIKPDYTIGLSLGEYNALVASKVLSFEEAVQVVRQRGILMQNAVPVGLGTMAAVLGAKKEFIEQVCEDTEGIVGIANYNCPGQIVISGEVEAVKQASEALKEQGVKRVIPLKVSGPFHSKMLEQAGQKLLEVLDTVELKNPEIPYVANVNAQIITKAQRIKELLAQQVASSVRFEQSIERLIEEGVTTFIEMGPGKTLSGFVKKINRNVNVIQIEKVEDLEKLKEIVSC</sequence>
<proteinExistence type="inferred from homology"/>
<gene>
    <name evidence="7" type="primary">fabD</name>
    <name evidence="7" type="ORF">IAC13_07170</name>
</gene>
<comment type="caution">
    <text evidence="7">The sequence shown here is derived from an EMBL/GenBank/DDBJ whole genome shotgun (WGS) entry which is preliminary data.</text>
</comment>
<dbReference type="InterPro" id="IPR001227">
    <property type="entry name" value="Ac_transferase_dom_sf"/>
</dbReference>
<dbReference type="AlphaFoldDB" id="A0A9D9I182"/>
<reference evidence="7" key="2">
    <citation type="journal article" date="2021" name="PeerJ">
        <title>Extensive microbial diversity within the chicken gut microbiome revealed by metagenomics and culture.</title>
        <authorList>
            <person name="Gilroy R."/>
            <person name="Ravi A."/>
            <person name="Getino M."/>
            <person name="Pursley I."/>
            <person name="Horton D.L."/>
            <person name="Alikhan N.F."/>
            <person name="Baker D."/>
            <person name="Gharbi K."/>
            <person name="Hall N."/>
            <person name="Watson M."/>
            <person name="Adriaenssens E.M."/>
            <person name="Foster-Nyarko E."/>
            <person name="Jarju S."/>
            <person name="Secka A."/>
            <person name="Antonio M."/>
            <person name="Oren A."/>
            <person name="Chaudhuri R.R."/>
            <person name="La Ragione R."/>
            <person name="Hildebrand F."/>
            <person name="Pallen M.J."/>
        </authorList>
    </citation>
    <scope>NUCLEOTIDE SEQUENCE</scope>
    <source>
        <strain evidence="7">E3-2379</strain>
    </source>
</reference>
<dbReference type="InterPro" id="IPR024925">
    <property type="entry name" value="Malonyl_CoA-ACP_transAc"/>
</dbReference>
<dbReference type="EMBL" id="JADIML010000196">
    <property type="protein sequence ID" value="MBO8463692.1"/>
    <property type="molecule type" value="Genomic_DNA"/>
</dbReference>
<evidence type="ECO:0000256" key="3">
    <source>
        <dbReference type="ARBA" id="ARBA00048462"/>
    </source>
</evidence>
<comment type="catalytic activity">
    <reaction evidence="3 4">
        <text>holo-[ACP] + malonyl-CoA = malonyl-[ACP] + CoA</text>
        <dbReference type="Rhea" id="RHEA:41792"/>
        <dbReference type="Rhea" id="RHEA-COMP:9623"/>
        <dbReference type="Rhea" id="RHEA-COMP:9685"/>
        <dbReference type="ChEBI" id="CHEBI:57287"/>
        <dbReference type="ChEBI" id="CHEBI:57384"/>
        <dbReference type="ChEBI" id="CHEBI:64479"/>
        <dbReference type="ChEBI" id="CHEBI:78449"/>
        <dbReference type="EC" id="2.3.1.39"/>
    </reaction>
</comment>
<dbReference type="InterPro" id="IPR016036">
    <property type="entry name" value="Malonyl_transacylase_ACP-bd"/>
</dbReference>
<dbReference type="PANTHER" id="PTHR42681">
    <property type="entry name" value="MALONYL-COA-ACYL CARRIER PROTEIN TRANSACYLASE, MITOCHONDRIAL"/>
    <property type="match status" value="1"/>
</dbReference>
<dbReference type="Proteomes" id="UP000823618">
    <property type="component" value="Unassembled WGS sequence"/>
</dbReference>
<dbReference type="Gene3D" id="3.30.70.250">
    <property type="entry name" value="Malonyl-CoA ACP transacylase, ACP-binding"/>
    <property type="match status" value="1"/>
</dbReference>
<dbReference type="InterPro" id="IPR004410">
    <property type="entry name" value="Malonyl_CoA-ACP_transAc_FabD"/>
</dbReference>
<dbReference type="EC" id="2.3.1.39" evidence="4"/>
<dbReference type="SUPFAM" id="SSF55048">
    <property type="entry name" value="Probable ACP-binding domain of malonyl-CoA ACP transacylase"/>
    <property type="match status" value="1"/>
</dbReference>
<reference evidence="7" key="1">
    <citation type="submission" date="2020-10" db="EMBL/GenBank/DDBJ databases">
        <authorList>
            <person name="Gilroy R."/>
        </authorList>
    </citation>
    <scope>NUCLEOTIDE SEQUENCE</scope>
    <source>
        <strain evidence="7">E3-2379</strain>
    </source>
</reference>
<dbReference type="InterPro" id="IPR050858">
    <property type="entry name" value="Mal-CoA-ACP_Trans/PKS_FabD"/>
</dbReference>
<feature type="domain" description="Malonyl-CoA:ACP transacylase (MAT)" evidence="6">
    <location>
        <begin position="7"/>
        <end position="293"/>
    </location>
</feature>